<feature type="domain" description="C2H2-type" evidence="3">
    <location>
        <begin position="23"/>
        <end position="52"/>
    </location>
</feature>
<dbReference type="SUPFAM" id="SSF57667">
    <property type="entry name" value="beta-beta-alpha zinc fingers"/>
    <property type="match status" value="1"/>
</dbReference>
<name>A0A6A6U2B9_9PEZI</name>
<dbReference type="InterPro" id="IPR036236">
    <property type="entry name" value="Znf_C2H2_sf"/>
</dbReference>
<feature type="region of interest" description="Disordered" evidence="2">
    <location>
        <begin position="42"/>
        <end position="172"/>
    </location>
</feature>
<dbReference type="PANTHER" id="PTHR47251:SF1">
    <property type="entry name" value="FINGER DOMAIN PROTEIN, PUTATIVE (AFU_ORTHOLOGUE AFUA_3G04180)-RELATED"/>
    <property type="match status" value="1"/>
</dbReference>
<evidence type="ECO:0000256" key="2">
    <source>
        <dbReference type="SAM" id="MobiDB-lite"/>
    </source>
</evidence>
<dbReference type="OrthoDB" id="4822at2759"/>
<dbReference type="PANTHER" id="PTHR47251">
    <property type="entry name" value="FINGER DOMAIN PROTEIN, PUTATIVE (AFU_ORTHOLOGUE AFUA_3G04180)-RELATED"/>
    <property type="match status" value="1"/>
</dbReference>
<evidence type="ECO:0000259" key="3">
    <source>
        <dbReference type="PROSITE" id="PS50157"/>
    </source>
</evidence>
<dbReference type="PROSITE" id="PS00028">
    <property type="entry name" value="ZINC_FINGER_C2H2_1"/>
    <property type="match status" value="1"/>
</dbReference>
<protein>
    <recommendedName>
        <fullName evidence="3">C2H2-type domain-containing protein</fullName>
    </recommendedName>
</protein>
<keyword evidence="1" id="KW-0862">Zinc</keyword>
<dbReference type="GO" id="GO:0008270">
    <property type="term" value="F:zinc ion binding"/>
    <property type="evidence" value="ECO:0007669"/>
    <property type="project" value="UniProtKB-KW"/>
</dbReference>
<evidence type="ECO:0000313" key="4">
    <source>
        <dbReference type="EMBL" id="KAF2665796.1"/>
    </source>
</evidence>
<dbReference type="EMBL" id="MU004240">
    <property type="protein sequence ID" value="KAF2665796.1"/>
    <property type="molecule type" value="Genomic_DNA"/>
</dbReference>
<organism evidence="4 5">
    <name type="scientific">Microthyrium microscopicum</name>
    <dbReference type="NCBI Taxonomy" id="703497"/>
    <lineage>
        <taxon>Eukaryota</taxon>
        <taxon>Fungi</taxon>
        <taxon>Dikarya</taxon>
        <taxon>Ascomycota</taxon>
        <taxon>Pezizomycotina</taxon>
        <taxon>Dothideomycetes</taxon>
        <taxon>Dothideomycetes incertae sedis</taxon>
        <taxon>Microthyriales</taxon>
        <taxon>Microthyriaceae</taxon>
        <taxon>Microthyrium</taxon>
    </lineage>
</organism>
<reference evidence="4" key="1">
    <citation type="journal article" date="2020" name="Stud. Mycol.">
        <title>101 Dothideomycetes genomes: a test case for predicting lifestyles and emergence of pathogens.</title>
        <authorList>
            <person name="Haridas S."/>
            <person name="Albert R."/>
            <person name="Binder M."/>
            <person name="Bloem J."/>
            <person name="Labutti K."/>
            <person name="Salamov A."/>
            <person name="Andreopoulos B."/>
            <person name="Baker S."/>
            <person name="Barry K."/>
            <person name="Bills G."/>
            <person name="Bluhm B."/>
            <person name="Cannon C."/>
            <person name="Castanera R."/>
            <person name="Culley D."/>
            <person name="Daum C."/>
            <person name="Ezra D."/>
            <person name="Gonzalez J."/>
            <person name="Henrissat B."/>
            <person name="Kuo A."/>
            <person name="Liang C."/>
            <person name="Lipzen A."/>
            <person name="Lutzoni F."/>
            <person name="Magnuson J."/>
            <person name="Mondo S."/>
            <person name="Nolan M."/>
            <person name="Ohm R."/>
            <person name="Pangilinan J."/>
            <person name="Park H.-J."/>
            <person name="Ramirez L."/>
            <person name="Alfaro M."/>
            <person name="Sun H."/>
            <person name="Tritt A."/>
            <person name="Yoshinaga Y."/>
            <person name="Zwiers L.-H."/>
            <person name="Turgeon B."/>
            <person name="Goodwin S."/>
            <person name="Spatafora J."/>
            <person name="Crous P."/>
            <person name="Grigoriev I."/>
        </authorList>
    </citation>
    <scope>NUCLEOTIDE SEQUENCE</scope>
    <source>
        <strain evidence="4">CBS 115976</strain>
    </source>
</reference>
<keyword evidence="1" id="KW-0479">Metal-binding</keyword>
<dbReference type="Proteomes" id="UP000799302">
    <property type="component" value="Unassembled WGS sequence"/>
</dbReference>
<dbReference type="AlphaFoldDB" id="A0A6A6U2B9"/>
<gene>
    <name evidence="4" type="ORF">BT63DRAFT_75602</name>
</gene>
<evidence type="ECO:0000256" key="1">
    <source>
        <dbReference type="PROSITE-ProRule" id="PRU00042"/>
    </source>
</evidence>
<keyword evidence="1" id="KW-0863">Zinc-finger</keyword>
<feature type="compositionally biased region" description="Basic and acidic residues" evidence="2">
    <location>
        <begin position="55"/>
        <end position="80"/>
    </location>
</feature>
<keyword evidence="5" id="KW-1185">Reference proteome</keyword>
<sequence>MPPRSFTNPAPVTESAREARKNFFCELCQKGYGRMNDYEAHQSSYDHQHKKRLKDMKQMQRDPSATEKARKAERKAEEKSGLITIKPLKLEGSSGKGGFKKGGFKSAFGPPAGMPSTDDAKAKPGFKKMAAGEAPSAEVAKQYDSEDDDVGYEYYDPRRPTGCDGSCGGVAN</sequence>
<dbReference type="PROSITE" id="PS50157">
    <property type="entry name" value="ZINC_FINGER_C2H2_2"/>
    <property type="match status" value="1"/>
</dbReference>
<proteinExistence type="predicted"/>
<evidence type="ECO:0000313" key="5">
    <source>
        <dbReference type="Proteomes" id="UP000799302"/>
    </source>
</evidence>
<accession>A0A6A6U2B9</accession>
<dbReference type="InterPro" id="IPR013087">
    <property type="entry name" value="Znf_C2H2_type"/>
</dbReference>